<proteinExistence type="predicted"/>
<accession>A0A9Q1FFS3</accession>
<evidence type="ECO:0000313" key="3">
    <source>
        <dbReference type="Proteomes" id="UP001152622"/>
    </source>
</evidence>
<gene>
    <name evidence="2" type="ORF">SKAU_G00202900</name>
</gene>
<feature type="region of interest" description="Disordered" evidence="1">
    <location>
        <begin position="136"/>
        <end position="170"/>
    </location>
</feature>
<name>A0A9Q1FFS3_SYNKA</name>
<evidence type="ECO:0000313" key="2">
    <source>
        <dbReference type="EMBL" id="KAJ8357496.1"/>
    </source>
</evidence>
<keyword evidence="3" id="KW-1185">Reference proteome</keyword>
<comment type="caution">
    <text evidence="2">The sequence shown here is derived from an EMBL/GenBank/DDBJ whole genome shotgun (WGS) entry which is preliminary data.</text>
</comment>
<sequence length="224" mass="24538">MGGEYVSASWDLGRSALNPDGPRLPEHLCGVGGRSLWEVSTAQHRQLSIQRSSPSVMQLFPPHPRVPAPPKPLAAVQAVPAEHSCALCGSAYGLSILLMGWFGPLGDAQWQGLHCSATFQAGYLQRRSPMLWLNKADGSGSRQRAGAHHSAASRGRASAKGSRKTLRNTRPSSRVFRRVFRLPFADARWRVPSLRRSSRSKFIRRTRCLFLSPRGEVSVAMTSA</sequence>
<dbReference type="AlphaFoldDB" id="A0A9Q1FFS3"/>
<evidence type="ECO:0000256" key="1">
    <source>
        <dbReference type="SAM" id="MobiDB-lite"/>
    </source>
</evidence>
<dbReference type="Proteomes" id="UP001152622">
    <property type="component" value="Chromosome 6"/>
</dbReference>
<dbReference type="EMBL" id="JAINUF010000006">
    <property type="protein sequence ID" value="KAJ8357496.1"/>
    <property type="molecule type" value="Genomic_DNA"/>
</dbReference>
<organism evidence="2 3">
    <name type="scientific">Synaphobranchus kaupii</name>
    <name type="common">Kaup's arrowtooth eel</name>
    <dbReference type="NCBI Taxonomy" id="118154"/>
    <lineage>
        <taxon>Eukaryota</taxon>
        <taxon>Metazoa</taxon>
        <taxon>Chordata</taxon>
        <taxon>Craniata</taxon>
        <taxon>Vertebrata</taxon>
        <taxon>Euteleostomi</taxon>
        <taxon>Actinopterygii</taxon>
        <taxon>Neopterygii</taxon>
        <taxon>Teleostei</taxon>
        <taxon>Anguilliformes</taxon>
        <taxon>Synaphobranchidae</taxon>
        <taxon>Synaphobranchus</taxon>
    </lineage>
</organism>
<protein>
    <submittedName>
        <fullName evidence="2">Uncharacterized protein</fullName>
    </submittedName>
</protein>
<reference evidence="2" key="1">
    <citation type="journal article" date="2023" name="Science">
        <title>Genome structures resolve the early diversification of teleost fishes.</title>
        <authorList>
            <person name="Parey E."/>
            <person name="Louis A."/>
            <person name="Montfort J."/>
            <person name="Bouchez O."/>
            <person name="Roques C."/>
            <person name="Iampietro C."/>
            <person name="Lluch J."/>
            <person name="Castinel A."/>
            <person name="Donnadieu C."/>
            <person name="Desvignes T."/>
            <person name="Floi Bucao C."/>
            <person name="Jouanno E."/>
            <person name="Wen M."/>
            <person name="Mejri S."/>
            <person name="Dirks R."/>
            <person name="Jansen H."/>
            <person name="Henkel C."/>
            <person name="Chen W.J."/>
            <person name="Zahm M."/>
            <person name="Cabau C."/>
            <person name="Klopp C."/>
            <person name="Thompson A.W."/>
            <person name="Robinson-Rechavi M."/>
            <person name="Braasch I."/>
            <person name="Lecointre G."/>
            <person name="Bobe J."/>
            <person name="Postlethwait J.H."/>
            <person name="Berthelot C."/>
            <person name="Roest Crollius H."/>
            <person name="Guiguen Y."/>
        </authorList>
    </citation>
    <scope>NUCLEOTIDE SEQUENCE</scope>
    <source>
        <strain evidence="2">WJC10195</strain>
    </source>
</reference>
<feature type="compositionally biased region" description="Low complexity" evidence="1">
    <location>
        <begin position="141"/>
        <end position="160"/>
    </location>
</feature>